<feature type="chain" id="PRO_5002666978" description="START domain-containing protein" evidence="1">
    <location>
        <begin position="24"/>
        <end position="209"/>
    </location>
</feature>
<organism evidence="3 4">
    <name type="scientific">Pseudoalteromonas tunicata D2</name>
    <dbReference type="NCBI Taxonomy" id="87626"/>
    <lineage>
        <taxon>Bacteria</taxon>
        <taxon>Pseudomonadati</taxon>
        <taxon>Pseudomonadota</taxon>
        <taxon>Gammaproteobacteria</taxon>
        <taxon>Alteromonadales</taxon>
        <taxon>Pseudoalteromonadaceae</taxon>
        <taxon>Pseudoalteromonas</taxon>
    </lineage>
</organism>
<reference evidence="3 4" key="1">
    <citation type="submission" date="2006-02" db="EMBL/GenBank/DDBJ databases">
        <authorList>
            <person name="Moran M.A."/>
            <person name="Kjelleberg S."/>
            <person name="Egan S."/>
            <person name="Saunders N."/>
            <person name="Thomas T."/>
            <person name="Ferriera S."/>
            <person name="Johnson J."/>
            <person name="Kravitz S."/>
            <person name="Halpern A."/>
            <person name="Remington K."/>
            <person name="Beeson K."/>
            <person name="Tran B."/>
            <person name="Rogers Y.-H."/>
            <person name="Friedman R."/>
            <person name="Venter J.C."/>
        </authorList>
    </citation>
    <scope>NUCLEOTIDE SEQUENCE [LARGE SCALE GENOMIC DNA]</scope>
    <source>
        <strain evidence="3 4">D2</strain>
    </source>
</reference>
<accession>A4C762</accession>
<comment type="caution">
    <text evidence="3">The sequence shown here is derived from an EMBL/GenBank/DDBJ whole genome shotgun (WGS) entry which is preliminary data.</text>
</comment>
<keyword evidence="4" id="KW-1185">Reference proteome</keyword>
<name>A4C762_9GAMM</name>
<dbReference type="eggNOG" id="ENOG5032SB6">
    <property type="taxonomic scope" value="Bacteria"/>
</dbReference>
<proteinExistence type="predicted"/>
<dbReference type="OrthoDB" id="5734556at2"/>
<dbReference type="PANTHER" id="PTHR19308">
    <property type="entry name" value="PHOSPHATIDYLCHOLINE TRANSFER PROTEIN"/>
    <property type="match status" value="1"/>
</dbReference>
<feature type="signal peptide" evidence="1">
    <location>
        <begin position="1"/>
        <end position="23"/>
    </location>
</feature>
<evidence type="ECO:0000256" key="1">
    <source>
        <dbReference type="SAM" id="SignalP"/>
    </source>
</evidence>
<dbReference type="GO" id="GO:0005737">
    <property type="term" value="C:cytoplasm"/>
    <property type="evidence" value="ECO:0007669"/>
    <property type="project" value="UniProtKB-ARBA"/>
</dbReference>
<dbReference type="HOGENOM" id="CLU_095975_0_0_6"/>
<dbReference type="GO" id="GO:0008289">
    <property type="term" value="F:lipid binding"/>
    <property type="evidence" value="ECO:0007669"/>
    <property type="project" value="InterPro"/>
</dbReference>
<dbReference type="PIRSF" id="PIRSF039033">
    <property type="entry name" value="START_dom"/>
    <property type="match status" value="1"/>
</dbReference>
<dbReference type="Gene3D" id="3.30.530.20">
    <property type="match status" value="1"/>
</dbReference>
<dbReference type="PANTHER" id="PTHR19308:SF14">
    <property type="entry name" value="START DOMAIN-CONTAINING PROTEIN"/>
    <property type="match status" value="1"/>
</dbReference>
<dbReference type="InterPro" id="IPR023393">
    <property type="entry name" value="START-like_dom_sf"/>
</dbReference>
<dbReference type="RefSeq" id="WP_009837690.1">
    <property type="nucleotide sequence ID" value="NZ_AAOH01000002.1"/>
</dbReference>
<dbReference type="SUPFAM" id="SSF55961">
    <property type="entry name" value="Bet v1-like"/>
    <property type="match status" value="1"/>
</dbReference>
<dbReference type="InterPro" id="IPR028347">
    <property type="entry name" value="START_dom_prot"/>
</dbReference>
<evidence type="ECO:0000259" key="2">
    <source>
        <dbReference type="PROSITE" id="PS50848"/>
    </source>
</evidence>
<dbReference type="Proteomes" id="UP000006201">
    <property type="component" value="Unassembled WGS sequence"/>
</dbReference>
<protein>
    <recommendedName>
        <fullName evidence="2">START domain-containing protein</fullName>
    </recommendedName>
</protein>
<sequence length="209" mass="23845">MALNLIFKVPATLSMSLMCVALCAEPATWQWVSSKQEVDLYKQETESGLIRIKAHTVSTGTISAFIALLHDTEHASLWIDRAVKVEVLAQPSETEFIVYTEFSAPWPLKNRDMLTYSNYQSKTDGSFEFDITDQHILLEQYQQQLKSDNTIRIKDVRAHWQVKALTDTTIEIEYQAFADPDGAAPNWLVNKMVLKSAQNTFVNMRARLQ</sequence>
<feature type="domain" description="START" evidence="2">
    <location>
        <begin position="31"/>
        <end position="209"/>
    </location>
</feature>
<dbReference type="STRING" id="87626.PTD2_13389"/>
<keyword evidence="1" id="KW-0732">Signal</keyword>
<gene>
    <name evidence="3" type="ORF">PTD2_13389</name>
</gene>
<evidence type="ECO:0000313" key="3">
    <source>
        <dbReference type="EMBL" id="EAR29816.1"/>
    </source>
</evidence>
<dbReference type="EMBL" id="AAOH01000002">
    <property type="protein sequence ID" value="EAR29816.1"/>
    <property type="molecule type" value="Genomic_DNA"/>
</dbReference>
<dbReference type="InterPro" id="IPR051213">
    <property type="entry name" value="START_lipid_transfer"/>
</dbReference>
<dbReference type="Pfam" id="PF01852">
    <property type="entry name" value="START"/>
    <property type="match status" value="1"/>
</dbReference>
<dbReference type="AlphaFoldDB" id="A4C762"/>
<dbReference type="PROSITE" id="PS50848">
    <property type="entry name" value="START"/>
    <property type="match status" value="1"/>
</dbReference>
<dbReference type="InterPro" id="IPR002913">
    <property type="entry name" value="START_lipid-bd_dom"/>
</dbReference>
<evidence type="ECO:0000313" key="4">
    <source>
        <dbReference type="Proteomes" id="UP000006201"/>
    </source>
</evidence>